<dbReference type="Pfam" id="PF10345">
    <property type="entry name" value="Cohesin_load"/>
    <property type="match status" value="1"/>
</dbReference>
<dbReference type="InParanoid" id="D3BPR6"/>
<organism evidence="8 9">
    <name type="scientific">Heterostelium pallidum (strain ATCC 26659 / Pp 5 / PN500)</name>
    <name type="common">Cellular slime mold</name>
    <name type="synonym">Polysphondylium pallidum</name>
    <dbReference type="NCBI Taxonomy" id="670386"/>
    <lineage>
        <taxon>Eukaryota</taxon>
        <taxon>Amoebozoa</taxon>
        <taxon>Evosea</taxon>
        <taxon>Eumycetozoa</taxon>
        <taxon>Dictyostelia</taxon>
        <taxon>Acytosteliales</taxon>
        <taxon>Acytosteliaceae</taxon>
        <taxon>Heterostelium</taxon>
    </lineage>
</organism>
<dbReference type="GeneID" id="31365405"/>
<dbReference type="STRING" id="670386.D3BPR6"/>
<keyword evidence="3" id="KW-0132">Cell division</keyword>
<comment type="caution">
    <text evidence="8">The sequence shown here is derived from an EMBL/GenBank/DDBJ whole genome shotgun (WGS) entry which is preliminary data.</text>
</comment>
<keyword evidence="9" id="KW-1185">Reference proteome</keyword>
<dbReference type="Proteomes" id="UP000001396">
    <property type="component" value="Unassembled WGS sequence"/>
</dbReference>
<name>D3BPR6_HETP5</name>
<evidence type="ECO:0000256" key="3">
    <source>
        <dbReference type="ARBA" id="ARBA00022618"/>
    </source>
</evidence>
<comment type="similarity">
    <text evidence="2">Belongs to the SCC4/mau-2 family.</text>
</comment>
<reference evidence="8 9" key="1">
    <citation type="journal article" date="2011" name="Genome Res.">
        <title>Phylogeny-wide analysis of social amoeba genomes highlights ancient origins for complex intercellular communication.</title>
        <authorList>
            <person name="Heidel A.J."/>
            <person name="Lawal H.M."/>
            <person name="Felder M."/>
            <person name="Schilde C."/>
            <person name="Helps N.R."/>
            <person name="Tunggal B."/>
            <person name="Rivero F."/>
            <person name="John U."/>
            <person name="Schleicher M."/>
            <person name="Eichinger L."/>
            <person name="Platzer M."/>
            <person name="Noegel A.A."/>
            <person name="Schaap P."/>
            <person name="Gloeckner G."/>
        </authorList>
    </citation>
    <scope>NUCLEOTIDE SEQUENCE [LARGE SCALE GENOMIC DNA]</scope>
    <source>
        <strain evidence="9">ATCC 26659 / Pp 5 / PN500</strain>
    </source>
</reference>
<dbReference type="AlphaFoldDB" id="D3BPR6"/>
<protein>
    <submittedName>
        <fullName evidence="8">Uncharacterized protein</fullName>
    </submittedName>
</protein>
<keyword evidence="6" id="KW-0539">Nucleus</keyword>
<proteinExistence type="inferred from homology"/>
<dbReference type="OMA" id="HDEARYH"/>
<dbReference type="InterPro" id="IPR019440">
    <property type="entry name" value="MAU2"/>
</dbReference>
<evidence type="ECO:0000256" key="7">
    <source>
        <dbReference type="ARBA" id="ARBA00023306"/>
    </source>
</evidence>
<dbReference type="GO" id="GO:0005634">
    <property type="term" value="C:nucleus"/>
    <property type="evidence" value="ECO:0007669"/>
    <property type="project" value="UniProtKB-SubCell"/>
</dbReference>
<evidence type="ECO:0000313" key="9">
    <source>
        <dbReference type="Proteomes" id="UP000001396"/>
    </source>
</evidence>
<dbReference type="GO" id="GO:0007064">
    <property type="term" value="P:mitotic sister chromatid cohesion"/>
    <property type="evidence" value="ECO:0007669"/>
    <property type="project" value="InterPro"/>
</dbReference>
<comment type="subcellular location">
    <subcellularLocation>
        <location evidence="1">Nucleus</location>
    </subcellularLocation>
</comment>
<dbReference type="PANTHER" id="PTHR21394">
    <property type="entry name" value="MAU2 CHROMATID COHESION FACTOR HOMOLOG"/>
    <property type="match status" value="1"/>
</dbReference>
<evidence type="ECO:0000313" key="8">
    <source>
        <dbReference type="EMBL" id="EFA76628.1"/>
    </source>
</evidence>
<dbReference type="GO" id="GO:0007059">
    <property type="term" value="P:chromosome segregation"/>
    <property type="evidence" value="ECO:0007669"/>
    <property type="project" value="UniProtKB-KW"/>
</dbReference>
<dbReference type="RefSeq" id="XP_020428760.1">
    <property type="nucleotide sequence ID" value="XM_020580720.1"/>
</dbReference>
<dbReference type="EMBL" id="ADBJ01000045">
    <property type="protein sequence ID" value="EFA76628.1"/>
    <property type="molecule type" value="Genomic_DNA"/>
</dbReference>
<sequence length="226" mass="25815">MDRNKNIVHVVWTTSNQLVGCSEIKNALKCLLMLVGGSPSTLTNLSVSTTTNNNNNSDSSVVDSTTFNNNNNLTVQSNNSRTGGELKRIEMNNIDEAITRIRIAELLLQYTFNHDEARYHLEKSVFLLDSDSTDHSMELLCKISSYLIDYFHTNNAFNLAKQWLKKAIKYSISLKNNQWLLYFLIKESHILFRENQPKPVFNSIDQAIKLAINMKDTFCHVTMLGF</sequence>
<keyword evidence="7" id="KW-0131">Cell cycle</keyword>
<dbReference type="GO" id="GO:0051301">
    <property type="term" value="P:cell division"/>
    <property type="evidence" value="ECO:0007669"/>
    <property type="project" value="UniProtKB-KW"/>
</dbReference>
<gene>
    <name evidence="8" type="ORF">PPL_09933</name>
</gene>
<evidence type="ECO:0000256" key="6">
    <source>
        <dbReference type="ARBA" id="ARBA00023242"/>
    </source>
</evidence>
<evidence type="ECO:0000256" key="4">
    <source>
        <dbReference type="ARBA" id="ARBA00022776"/>
    </source>
</evidence>
<evidence type="ECO:0000256" key="1">
    <source>
        <dbReference type="ARBA" id="ARBA00004123"/>
    </source>
</evidence>
<evidence type="ECO:0000256" key="2">
    <source>
        <dbReference type="ARBA" id="ARBA00008585"/>
    </source>
</evidence>
<accession>D3BPR6</accession>
<keyword evidence="5" id="KW-0159">Chromosome partition</keyword>
<evidence type="ECO:0000256" key="5">
    <source>
        <dbReference type="ARBA" id="ARBA00022829"/>
    </source>
</evidence>
<keyword evidence="4" id="KW-0498">Mitosis</keyword>